<dbReference type="Proteomes" id="UP000054248">
    <property type="component" value="Unassembled WGS sequence"/>
</dbReference>
<dbReference type="OrthoDB" id="10442149at2759"/>
<name>A0A0C3KUN4_9AGAM</name>
<reference evidence="3" key="2">
    <citation type="submission" date="2015-01" db="EMBL/GenBank/DDBJ databases">
        <title>Evolutionary Origins and Diversification of the Mycorrhizal Mutualists.</title>
        <authorList>
            <consortium name="DOE Joint Genome Institute"/>
            <consortium name="Mycorrhizal Genomics Consortium"/>
            <person name="Kohler A."/>
            <person name="Kuo A."/>
            <person name="Nagy L.G."/>
            <person name="Floudas D."/>
            <person name="Copeland A."/>
            <person name="Barry K.W."/>
            <person name="Cichocki N."/>
            <person name="Veneault-Fourrey C."/>
            <person name="LaButti K."/>
            <person name="Lindquist E.A."/>
            <person name="Lipzen A."/>
            <person name="Lundell T."/>
            <person name="Morin E."/>
            <person name="Murat C."/>
            <person name="Riley R."/>
            <person name="Ohm R."/>
            <person name="Sun H."/>
            <person name="Tunlid A."/>
            <person name="Henrissat B."/>
            <person name="Grigoriev I.V."/>
            <person name="Hibbett D.S."/>
            <person name="Martin F."/>
        </authorList>
    </citation>
    <scope>NUCLEOTIDE SEQUENCE [LARGE SCALE GENOMIC DNA]</scope>
    <source>
        <strain evidence="3">MUT 4182</strain>
    </source>
</reference>
<dbReference type="EMBL" id="KN823046">
    <property type="protein sequence ID" value="KIO25218.1"/>
    <property type="molecule type" value="Genomic_DNA"/>
</dbReference>
<feature type="region of interest" description="Disordered" evidence="1">
    <location>
        <begin position="49"/>
        <end position="89"/>
    </location>
</feature>
<dbReference type="AlphaFoldDB" id="A0A0C3KUN4"/>
<proteinExistence type="predicted"/>
<evidence type="ECO:0000313" key="2">
    <source>
        <dbReference type="EMBL" id="KIO25218.1"/>
    </source>
</evidence>
<evidence type="ECO:0000256" key="1">
    <source>
        <dbReference type="SAM" id="MobiDB-lite"/>
    </source>
</evidence>
<evidence type="ECO:0000313" key="3">
    <source>
        <dbReference type="Proteomes" id="UP000054248"/>
    </source>
</evidence>
<reference evidence="2 3" key="1">
    <citation type="submission" date="2014-04" db="EMBL/GenBank/DDBJ databases">
        <authorList>
            <consortium name="DOE Joint Genome Institute"/>
            <person name="Kuo A."/>
            <person name="Girlanda M."/>
            <person name="Perotto S."/>
            <person name="Kohler A."/>
            <person name="Nagy L.G."/>
            <person name="Floudas D."/>
            <person name="Copeland A."/>
            <person name="Barry K.W."/>
            <person name="Cichocki N."/>
            <person name="Veneault-Fourrey C."/>
            <person name="LaButti K."/>
            <person name="Lindquist E.A."/>
            <person name="Lipzen A."/>
            <person name="Lundell T."/>
            <person name="Morin E."/>
            <person name="Murat C."/>
            <person name="Sun H."/>
            <person name="Tunlid A."/>
            <person name="Henrissat B."/>
            <person name="Grigoriev I.V."/>
            <person name="Hibbett D.S."/>
            <person name="Martin F."/>
            <person name="Nordberg H.P."/>
            <person name="Cantor M.N."/>
            <person name="Hua S.X."/>
        </authorList>
    </citation>
    <scope>NUCLEOTIDE SEQUENCE [LARGE SCALE GENOMIC DNA]</scope>
    <source>
        <strain evidence="2 3">MUT 4182</strain>
    </source>
</reference>
<organism evidence="2 3">
    <name type="scientific">Tulasnella calospora MUT 4182</name>
    <dbReference type="NCBI Taxonomy" id="1051891"/>
    <lineage>
        <taxon>Eukaryota</taxon>
        <taxon>Fungi</taxon>
        <taxon>Dikarya</taxon>
        <taxon>Basidiomycota</taxon>
        <taxon>Agaricomycotina</taxon>
        <taxon>Agaricomycetes</taxon>
        <taxon>Cantharellales</taxon>
        <taxon>Tulasnellaceae</taxon>
        <taxon>Tulasnella</taxon>
    </lineage>
</organism>
<sequence length="175" mass="19177">MSSRGGMRGFAHPRNLAILPWTDAGADDDHEGEEPLSNQLSVPIQANEFEPFPGLHTPHTASFTPLPDSGATLEDYQHEPQLVENEEASEDTRSDLHHAYLFQHLGSDFEYDFVLGTSPVVAISQLPVLSQPKDQHLSGLPELSYSFTRPLGALPGTPAPIPSTCQLTDERRNIP</sequence>
<dbReference type="HOGENOM" id="CLU_1533692_0_0_1"/>
<accession>A0A0C3KUN4</accession>
<keyword evidence="3" id="KW-1185">Reference proteome</keyword>
<feature type="region of interest" description="Disordered" evidence="1">
    <location>
        <begin position="155"/>
        <end position="175"/>
    </location>
</feature>
<protein>
    <submittedName>
        <fullName evidence="2">Uncharacterized protein</fullName>
    </submittedName>
</protein>
<gene>
    <name evidence="2" type="ORF">M407DRAFT_25441</name>
</gene>